<name>A0A2T9XYG0_9FUNG</name>
<dbReference type="OrthoDB" id="5724415at2759"/>
<keyword evidence="1" id="KW-0175">Coiled coil</keyword>
<evidence type="ECO:0000313" key="3">
    <source>
        <dbReference type="EMBL" id="PVU85103.1"/>
    </source>
</evidence>
<dbReference type="AlphaFoldDB" id="A0A2T9XYG0"/>
<keyword evidence="4" id="KW-1185">Reference proteome</keyword>
<evidence type="ECO:0000313" key="4">
    <source>
        <dbReference type="Proteomes" id="UP000245609"/>
    </source>
</evidence>
<accession>A0A2T9XYG0</accession>
<reference evidence="3 4" key="1">
    <citation type="journal article" date="2018" name="MBio">
        <title>Comparative Genomics Reveals the Core Gene Toolbox for the Fungus-Insect Symbiosis.</title>
        <authorList>
            <person name="Wang Y."/>
            <person name="Stata M."/>
            <person name="Wang W."/>
            <person name="Stajich J.E."/>
            <person name="White M.M."/>
            <person name="Moncalvo J.M."/>
        </authorList>
    </citation>
    <scope>NUCLEOTIDE SEQUENCE [LARGE SCALE GENOMIC DNA]</scope>
    <source>
        <strain evidence="3 4">SC-DP-2</strain>
    </source>
</reference>
<protein>
    <submittedName>
        <fullName evidence="3">Uncharacterized protein</fullName>
    </submittedName>
</protein>
<feature type="region of interest" description="Disordered" evidence="2">
    <location>
        <begin position="306"/>
        <end position="335"/>
    </location>
</feature>
<feature type="coiled-coil region" evidence="1">
    <location>
        <begin position="206"/>
        <end position="240"/>
    </location>
</feature>
<feature type="non-terminal residue" evidence="3">
    <location>
        <position position="1"/>
    </location>
</feature>
<organism evidence="3 4">
    <name type="scientific">Smittium megazygosporum</name>
    <dbReference type="NCBI Taxonomy" id="133381"/>
    <lineage>
        <taxon>Eukaryota</taxon>
        <taxon>Fungi</taxon>
        <taxon>Fungi incertae sedis</taxon>
        <taxon>Zoopagomycota</taxon>
        <taxon>Kickxellomycotina</taxon>
        <taxon>Harpellomycetes</taxon>
        <taxon>Harpellales</taxon>
        <taxon>Legeriomycetaceae</taxon>
        <taxon>Smittium</taxon>
    </lineage>
</organism>
<gene>
    <name evidence="3" type="ORF">BB560_007144</name>
</gene>
<evidence type="ECO:0000256" key="1">
    <source>
        <dbReference type="SAM" id="Coils"/>
    </source>
</evidence>
<dbReference type="Proteomes" id="UP000245609">
    <property type="component" value="Unassembled WGS sequence"/>
</dbReference>
<proteinExistence type="predicted"/>
<comment type="caution">
    <text evidence="3">The sequence shown here is derived from an EMBL/GenBank/DDBJ whole genome shotgun (WGS) entry which is preliminary data.</text>
</comment>
<feature type="compositionally biased region" description="Polar residues" evidence="2">
    <location>
        <begin position="312"/>
        <end position="326"/>
    </location>
</feature>
<dbReference type="EMBL" id="MBFS01003728">
    <property type="protein sequence ID" value="PVU85103.1"/>
    <property type="molecule type" value="Genomic_DNA"/>
</dbReference>
<evidence type="ECO:0000256" key="2">
    <source>
        <dbReference type="SAM" id="MobiDB-lite"/>
    </source>
</evidence>
<sequence>FLKQSRIAALFLKYGKEVSNGDLIGLFKYCLFRSIEDKKLQNPIIKEITSNKELMVINNLSQLHQSCGSEKGTSSTVLSTVAGVYTASKLRDLGFEFSAKQYKLAKQKAKFSNASTKTLITRGRNGENTIQPIRFLRNTKIYIYNQFKLRFPEAKLSLSKFYALAPKHYQKPSKKTDICSICIAGNKAKLDLDQAKSSNNFDIFRIARLQKLVDDFEARMKLEKMQKDAFKDDKQQLDEESCIVIADFKENSQIGGGPIESGNNFYQKLNFGAWIRHLEKVTENLRFRIIRDDSESQTAISGLGRRVGQLDAGQTENAEYQGTKPEQSPHVRLAS</sequence>